<evidence type="ECO:0000256" key="4">
    <source>
        <dbReference type="ARBA" id="ARBA00022475"/>
    </source>
</evidence>
<dbReference type="NCBIfam" id="TIGR00842">
    <property type="entry name" value="bcct"/>
    <property type="match status" value="1"/>
</dbReference>
<feature type="transmembrane region" description="Helical" evidence="8">
    <location>
        <begin position="151"/>
        <end position="171"/>
    </location>
</feature>
<comment type="similarity">
    <text evidence="2">Belongs to the BCCT transporter (TC 2.A.15) family.</text>
</comment>
<evidence type="ECO:0000313" key="10">
    <source>
        <dbReference type="Proteomes" id="UP000028701"/>
    </source>
</evidence>
<dbReference type="OrthoDB" id="9775735at2"/>
<dbReference type="eggNOG" id="COG1292">
    <property type="taxonomic scope" value="Bacteria"/>
</dbReference>
<dbReference type="InterPro" id="IPR018093">
    <property type="entry name" value="BCCT_CS"/>
</dbReference>
<accession>A0A081CXA9</accession>
<dbReference type="PANTHER" id="PTHR30047:SF7">
    <property type="entry name" value="HIGH-AFFINITY CHOLINE TRANSPORT PROTEIN"/>
    <property type="match status" value="1"/>
</dbReference>
<feature type="transmembrane region" description="Helical" evidence="8">
    <location>
        <begin position="21"/>
        <end position="40"/>
    </location>
</feature>
<gene>
    <name evidence="9" type="ORF">RRU01S_16_00680</name>
</gene>
<dbReference type="GO" id="GO:0005886">
    <property type="term" value="C:plasma membrane"/>
    <property type="evidence" value="ECO:0007669"/>
    <property type="project" value="UniProtKB-SubCell"/>
</dbReference>
<feature type="transmembrane region" description="Helical" evidence="8">
    <location>
        <begin position="358"/>
        <end position="376"/>
    </location>
</feature>
<keyword evidence="7 8" id="KW-0472">Membrane</keyword>
<keyword evidence="3" id="KW-0813">Transport</keyword>
<feature type="transmembrane region" description="Helical" evidence="8">
    <location>
        <begin position="329"/>
        <end position="346"/>
    </location>
</feature>
<dbReference type="InterPro" id="IPR000060">
    <property type="entry name" value="BCCT_transptr"/>
</dbReference>
<dbReference type="AlphaFoldDB" id="A0A081CXA9"/>
<dbReference type="GO" id="GO:0022857">
    <property type="term" value="F:transmembrane transporter activity"/>
    <property type="evidence" value="ECO:0007669"/>
    <property type="project" value="InterPro"/>
</dbReference>
<evidence type="ECO:0000256" key="8">
    <source>
        <dbReference type="SAM" id="Phobius"/>
    </source>
</evidence>
<evidence type="ECO:0000256" key="5">
    <source>
        <dbReference type="ARBA" id="ARBA00022692"/>
    </source>
</evidence>
<evidence type="ECO:0000256" key="1">
    <source>
        <dbReference type="ARBA" id="ARBA00004651"/>
    </source>
</evidence>
<name>A0A081CXA9_9HYPH</name>
<dbReference type="Proteomes" id="UP000028701">
    <property type="component" value="Unassembled WGS sequence"/>
</dbReference>
<proteinExistence type="inferred from homology"/>
<evidence type="ECO:0000256" key="2">
    <source>
        <dbReference type="ARBA" id="ARBA00005658"/>
    </source>
</evidence>
<organism evidence="9 10">
    <name type="scientific">Agrobacterium rubi TR3 = NBRC 13261</name>
    <dbReference type="NCBI Taxonomy" id="1368415"/>
    <lineage>
        <taxon>Bacteria</taxon>
        <taxon>Pseudomonadati</taxon>
        <taxon>Pseudomonadota</taxon>
        <taxon>Alphaproteobacteria</taxon>
        <taxon>Hyphomicrobiales</taxon>
        <taxon>Rhizobiaceae</taxon>
        <taxon>Rhizobium/Agrobacterium group</taxon>
        <taxon>Agrobacterium</taxon>
    </lineage>
</organism>
<feature type="transmembrane region" description="Helical" evidence="8">
    <location>
        <begin position="236"/>
        <end position="258"/>
    </location>
</feature>
<evidence type="ECO:0000256" key="3">
    <source>
        <dbReference type="ARBA" id="ARBA00022448"/>
    </source>
</evidence>
<evidence type="ECO:0000256" key="7">
    <source>
        <dbReference type="ARBA" id="ARBA00023136"/>
    </source>
</evidence>
<keyword evidence="4" id="KW-1003">Cell membrane</keyword>
<evidence type="ECO:0000256" key="6">
    <source>
        <dbReference type="ARBA" id="ARBA00022989"/>
    </source>
</evidence>
<evidence type="ECO:0000313" key="9">
    <source>
        <dbReference type="EMBL" id="GAK71305.1"/>
    </source>
</evidence>
<dbReference type="EMBL" id="BBJU01000016">
    <property type="protein sequence ID" value="GAK71305.1"/>
    <property type="molecule type" value="Genomic_DNA"/>
</dbReference>
<sequence>MAEEQPPAQKRVGLTEGVNKPVFIWSVALTLAFVIAGVVVPEGSAAFFSSVQSWIVTELGWIYLLSVAVFLIFMLYLGFSSHGKIKLGPNHSEPDYSYGAWFSMLFAAGMGIGLVFFGVAEPVKHFTAPPTGDPATIEAARTAMEISYFHWGLHAWAVYAVIGLSLAYFSFRHGLPLTMRSALYPLIGDRIYGPIGNAVDIFAVIGTLFGVATSLGLGVLQVNAGFNHVLGWPISFWIQLPLIVVITGMATVSVATGLDKGIKFLSNLNMLMAVALMLFVFVMGPTTFLLRAFVQNLGAYLDQFVLRTFYMYAYAPDKGPSEWLGDWTLFYWGWWIAWSPFVGMFIARISRGRTIREFIAGVLLVPAGFSFAWMTVFGDTALSMHLTGATTAVSEAVANDVTLALFVFLEQFPFGVYVSWFAMALIVFFFVTGADSSALVIDTLTSGGREDGPTARRVFWAIVSGVIGAILLSTGGLDALQTASIAGALPFTFVMLLMCWGLWKGLQKEGLRQNALVQSLRPRQSASWQRQLQGILNHPGKAETERFLQETATPALEAVALELEKRSLTSQLDNNDDRLKLTVTPGEAEEFIYGIRMRRYETPGYSFFESQSSRKKAEYYYRAEVFLSDGGQDYDVMGFTKEELIQDVLLQYDRHFQYLHAIRT</sequence>
<feature type="transmembrane region" description="Helical" evidence="8">
    <location>
        <begin position="191"/>
        <end position="216"/>
    </location>
</feature>
<comment type="caution">
    <text evidence="9">The sequence shown here is derived from an EMBL/GenBank/DDBJ whole genome shotgun (WGS) entry which is preliminary data.</text>
</comment>
<feature type="transmembrane region" description="Helical" evidence="8">
    <location>
        <begin position="270"/>
        <end position="294"/>
    </location>
</feature>
<dbReference type="PANTHER" id="PTHR30047">
    <property type="entry name" value="HIGH-AFFINITY CHOLINE TRANSPORT PROTEIN-RELATED"/>
    <property type="match status" value="1"/>
</dbReference>
<feature type="transmembrane region" description="Helical" evidence="8">
    <location>
        <begin position="412"/>
        <end position="431"/>
    </location>
</feature>
<feature type="transmembrane region" description="Helical" evidence="8">
    <location>
        <begin position="483"/>
        <end position="503"/>
    </location>
</feature>
<dbReference type="Pfam" id="PF02028">
    <property type="entry name" value="BCCT"/>
    <property type="match status" value="1"/>
</dbReference>
<feature type="transmembrane region" description="Helical" evidence="8">
    <location>
        <begin position="60"/>
        <end position="79"/>
    </location>
</feature>
<dbReference type="RefSeq" id="WP_045230847.1">
    <property type="nucleotide sequence ID" value="NZ_BBJU01000016.1"/>
</dbReference>
<feature type="transmembrane region" description="Helical" evidence="8">
    <location>
        <begin position="458"/>
        <end position="477"/>
    </location>
</feature>
<protein>
    <submittedName>
        <fullName evidence="9">Putative choline transporter</fullName>
    </submittedName>
</protein>
<comment type="subcellular location">
    <subcellularLocation>
        <location evidence="1">Cell membrane</location>
        <topology evidence="1">Multi-pass membrane protein</topology>
    </subcellularLocation>
</comment>
<keyword evidence="6 8" id="KW-1133">Transmembrane helix</keyword>
<feature type="transmembrane region" description="Helical" evidence="8">
    <location>
        <begin position="100"/>
        <end position="120"/>
    </location>
</feature>
<reference evidence="9 10" key="1">
    <citation type="submission" date="2014-08" db="EMBL/GenBank/DDBJ databases">
        <title>Whole genome shotgun sequence of Rhizobium rubi NBRC 13261.</title>
        <authorList>
            <person name="Katano-Makiyama Y."/>
            <person name="Hosoyama A."/>
            <person name="Hashimoto M."/>
            <person name="Hosoyama Y."/>
            <person name="Noguchi M."/>
            <person name="Tsuchikane K."/>
            <person name="Uohara A."/>
            <person name="Ohji S."/>
            <person name="Ichikawa N."/>
            <person name="Kimura A."/>
            <person name="Yamazoe A."/>
            <person name="Fujita N."/>
        </authorList>
    </citation>
    <scope>NUCLEOTIDE SEQUENCE [LARGE SCALE GENOMIC DNA]</scope>
    <source>
        <strain evidence="9 10">NBRC 13261</strain>
    </source>
</reference>
<keyword evidence="5 8" id="KW-0812">Transmembrane</keyword>
<dbReference type="PROSITE" id="PS01303">
    <property type="entry name" value="BCCT"/>
    <property type="match status" value="1"/>
</dbReference>